<name>A0A1I5RZR1_9EURY</name>
<dbReference type="EMBL" id="FOXI01000005">
    <property type="protein sequence ID" value="SFP63771.1"/>
    <property type="molecule type" value="Genomic_DNA"/>
</dbReference>
<keyword evidence="5" id="KW-1185">Reference proteome</keyword>
<dbReference type="InterPro" id="IPR055532">
    <property type="entry name" value="DUF7108_N"/>
</dbReference>
<feature type="domain" description="DUF7108" evidence="3">
    <location>
        <begin position="123"/>
        <end position="209"/>
    </location>
</feature>
<dbReference type="RefSeq" id="WP_174955523.1">
    <property type="nucleotide sequence ID" value="NZ_FOXI01000005.1"/>
</dbReference>
<dbReference type="OrthoDB" id="203809at2157"/>
<protein>
    <recommendedName>
        <fullName evidence="6">RnhA operon protein</fullName>
    </recommendedName>
</protein>
<dbReference type="InterPro" id="IPR056494">
    <property type="entry name" value="DUF7108_C"/>
</dbReference>
<feature type="region of interest" description="Disordered" evidence="1">
    <location>
        <begin position="1"/>
        <end position="28"/>
    </location>
</feature>
<dbReference type="Pfam" id="PF23418">
    <property type="entry name" value="DUF7108"/>
    <property type="match status" value="1"/>
</dbReference>
<dbReference type="Pfam" id="PF23420">
    <property type="entry name" value="DUF7108_C"/>
    <property type="match status" value="1"/>
</dbReference>
<evidence type="ECO:0000259" key="3">
    <source>
        <dbReference type="Pfam" id="PF23420"/>
    </source>
</evidence>
<dbReference type="Proteomes" id="UP000183769">
    <property type="component" value="Unassembled WGS sequence"/>
</dbReference>
<feature type="domain" description="DUF7108" evidence="2">
    <location>
        <begin position="28"/>
        <end position="117"/>
    </location>
</feature>
<proteinExistence type="predicted"/>
<sequence>MTPDSDPETAERTEAVDAAGTDDERVPDIPADAVDEAERLTRLARAADRRGDDAAAEEASVYRERRDDLVAEHDYETRIRDEDDTLVLYPEEWLEDGVVQLDRIEETDRGVEVTLSGPGDPERWQEVADHNDDLVAAVADDAPEHEANARALAAFASNHYAKPLEKLTAEEVREFLDEYYPRNAWPSEAQASLIGESVRKLFAAADTEPPEPVEES</sequence>
<gene>
    <name evidence="4" type="ORF">SAMN05216277_105216</name>
</gene>
<evidence type="ECO:0008006" key="6">
    <source>
        <dbReference type="Google" id="ProtNLM"/>
    </source>
</evidence>
<evidence type="ECO:0000256" key="1">
    <source>
        <dbReference type="SAM" id="MobiDB-lite"/>
    </source>
</evidence>
<evidence type="ECO:0000313" key="4">
    <source>
        <dbReference type="EMBL" id="SFP63771.1"/>
    </source>
</evidence>
<organism evidence="4 5">
    <name type="scientific">Halolamina pelagica</name>
    <dbReference type="NCBI Taxonomy" id="699431"/>
    <lineage>
        <taxon>Archaea</taxon>
        <taxon>Methanobacteriati</taxon>
        <taxon>Methanobacteriota</taxon>
        <taxon>Stenosarchaea group</taxon>
        <taxon>Halobacteria</taxon>
        <taxon>Halobacteriales</taxon>
        <taxon>Haloferacaceae</taxon>
    </lineage>
</organism>
<evidence type="ECO:0000313" key="5">
    <source>
        <dbReference type="Proteomes" id="UP000183769"/>
    </source>
</evidence>
<dbReference type="AlphaFoldDB" id="A0A1I5RZR1"/>
<reference evidence="5" key="1">
    <citation type="submission" date="2016-10" db="EMBL/GenBank/DDBJ databases">
        <authorList>
            <person name="Varghese N."/>
            <person name="Submissions S."/>
        </authorList>
    </citation>
    <scope>NUCLEOTIDE SEQUENCE [LARGE SCALE GENOMIC DNA]</scope>
    <source>
        <strain evidence="5">CGMCC 1.10329</strain>
    </source>
</reference>
<evidence type="ECO:0000259" key="2">
    <source>
        <dbReference type="Pfam" id="PF23418"/>
    </source>
</evidence>
<accession>A0A1I5RZR1</accession>